<gene>
    <name evidence="1" type="ORF">SHM_21030</name>
</gene>
<organism evidence="1 2">
    <name type="scientific">Spiroplasma ixodetis</name>
    <dbReference type="NCBI Taxonomy" id="2141"/>
    <lineage>
        <taxon>Bacteria</taxon>
        <taxon>Bacillati</taxon>
        <taxon>Mycoplasmatota</taxon>
        <taxon>Mollicutes</taxon>
        <taxon>Entomoplasmatales</taxon>
        <taxon>Spiroplasmataceae</taxon>
        <taxon>Spiroplasma</taxon>
    </lineage>
</organism>
<dbReference type="EMBL" id="AP026933">
    <property type="protein sequence ID" value="BDT04457.1"/>
    <property type="molecule type" value="Genomic_DNA"/>
</dbReference>
<accession>A0ABM8BX48</accession>
<evidence type="ECO:0000313" key="1">
    <source>
        <dbReference type="EMBL" id="BDT04457.1"/>
    </source>
</evidence>
<keyword evidence="2" id="KW-1185">Reference proteome</keyword>
<reference evidence="1 2" key="1">
    <citation type="journal article" date="2022" name="Front. Microbiol.">
        <title>Male-killing mechanisms vary between Spiroplasma species.</title>
        <authorList>
            <person name="Arai H."/>
            <person name="Inoue M."/>
            <person name="Kageyama D."/>
        </authorList>
    </citation>
    <scope>NUCLEOTIDE SEQUENCE [LARGE SCALE GENOMIC DNA]</scope>
    <source>
        <strain evidence="2">sHm</strain>
    </source>
</reference>
<proteinExistence type="predicted"/>
<sequence>MFLYLLLSLLFKKLFCCICWVDKYVCISLKLFAYKKEPQQLFEILSELNLFVGELINQENITDEELQYLFTISHQFSEQLKNEKPLDLSLSIKKQRLQQEPLDLSLPNKNQIWKLTTKINTSLINKKHYTNTLETHTKNLFRIF</sequence>
<dbReference type="Proteomes" id="UP001163387">
    <property type="component" value="Chromosome"/>
</dbReference>
<evidence type="ECO:0000313" key="2">
    <source>
        <dbReference type="Proteomes" id="UP001163387"/>
    </source>
</evidence>
<protein>
    <submittedName>
        <fullName evidence="1">Uncharacterized protein</fullName>
    </submittedName>
</protein>
<name>A0ABM8BX48_9MOLU</name>